<evidence type="ECO:0000256" key="25">
    <source>
        <dbReference type="ARBA" id="ARBA00023203"/>
    </source>
</evidence>
<dbReference type="GO" id="GO:0051646">
    <property type="term" value="P:mitochondrion localization"/>
    <property type="evidence" value="ECO:0007669"/>
    <property type="project" value="UniProtKB-ARBA"/>
</dbReference>
<keyword evidence="28" id="KW-0966">Cell projection</keyword>
<dbReference type="GO" id="GO:0003779">
    <property type="term" value="F:actin binding"/>
    <property type="evidence" value="ECO:0007669"/>
    <property type="project" value="UniProtKB-KW"/>
</dbReference>
<evidence type="ECO:0000256" key="13">
    <source>
        <dbReference type="ARBA" id="ARBA00022553"/>
    </source>
</evidence>
<evidence type="ECO:0000256" key="31">
    <source>
        <dbReference type="ARBA" id="ARBA00050910"/>
    </source>
</evidence>
<dbReference type="GO" id="GO:0016740">
    <property type="term" value="F:transferase activity"/>
    <property type="evidence" value="ECO:0007669"/>
    <property type="project" value="UniProtKB-KW"/>
</dbReference>
<keyword evidence="24" id="KW-0804">Transcription</keyword>
<evidence type="ECO:0000256" key="29">
    <source>
        <dbReference type="ARBA" id="ARBA00048287"/>
    </source>
</evidence>
<dbReference type="CDD" id="cd10002">
    <property type="entry name" value="HDAC10_HDAC6-dom1"/>
    <property type="match status" value="1"/>
</dbReference>
<evidence type="ECO:0000256" key="35">
    <source>
        <dbReference type="SAM" id="MobiDB-lite"/>
    </source>
</evidence>
<feature type="region of interest" description="Disordered" evidence="35">
    <location>
        <begin position="1"/>
        <end position="22"/>
    </location>
</feature>
<evidence type="ECO:0000256" key="8">
    <source>
        <dbReference type="ARBA" id="ARBA00004906"/>
    </source>
</evidence>
<evidence type="ECO:0000256" key="32">
    <source>
        <dbReference type="ARBA" id="ARBA00068733"/>
    </source>
</evidence>
<keyword evidence="26" id="KW-0206">Cytoskeleton</keyword>
<evidence type="ECO:0000256" key="18">
    <source>
        <dbReference type="ARBA" id="ARBA00022786"/>
    </source>
</evidence>
<gene>
    <name evidence="39" type="primary">8235461</name>
    <name evidence="38" type="ORF">Phum_PHUM538580</name>
</gene>
<dbReference type="VEuPathDB" id="VectorBase:PHUM538580"/>
<keyword evidence="36" id="KW-0472">Membrane</keyword>
<dbReference type="Gene3D" id="3.30.40.10">
    <property type="entry name" value="Zinc/RING finger domain, C3HC4 (zinc finger)"/>
    <property type="match status" value="1"/>
</dbReference>
<dbReference type="PANTHER" id="PTHR10625:SF38">
    <property type="entry name" value="HISTONE DEACETYLASE 6, ISOFORM G"/>
    <property type="match status" value="1"/>
</dbReference>
<dbReference type="EMBL" id="DS235854">
    <property type="protein sequence ID" value="EEB18906.1"/>
    <property type="molecule type" value="Genomic_DNA"/>
</dbReference>
<dbReference type="InterPro" id="IPR001607">
    <property type="entry name" value="Znf_UBP"/>
</dbReference>
<dbReference type="STRING" id="121224.E0VZV0"/>
<feature type="transmembrane region" description="Helical" evidence="36">
    <location>
        <begin position="977"/>
        <end position="1007"/>
    </location>
</feature>
<dbReference type="GO" id="GO:0040029">
    <property type="term" value="P:epigenetic regulation of gene expression"/>
    <property type="evidence" value="ECO:0007669"/>
    <property type="project" value="TreeGrafter"/>
</dbReference>
<keyword evidence="12" id="KW-0678">Repressor</keyword>
<name>E0VZV0_PEDHC</name>
<keyword evidence="36" id="KW-0812">Transmembrane</keyword>
<keyword evidence="20" id="KW-0862">Zinc</keyword>
<dbReference type="Pfam" id="PF02148">
    <property type="entry name" value="zf-UBP"/>
    <property type="match status" value="1"/>
</dbReference>
<evidence type="ECO:0000256" key="27">
    <source>
        <dbReference type="ARBA" id="ARBA00023242"/>
    </source>
</evidence>
<feature type="region of interest" description="Disordered" evidence="35">
    <location>
        <begin position="914"/>
        <end position="947"/>
    </location>
</feature>
<evidence type="ECO:0000256" key="7">
    <source>
        <dbReference type="ARBA" id="ARBA00004489"/>
    </source>
</evidence>
<comment type="cofactor">
    <cofactor evidence="1">
        <name>Zn(2+)</name>
        <dbReference type="ChEBI" id="CHEBI:29105"/>
    </cofactor>
</comment>
<evidence type="ECO:0000256" key="14">
    <source>
        <dbReference type="ARBA" id="ARBA00022679"/>
    </source>
</evidence>
<evidence type="ECO:0000256" key="9">
    <source>
        <dbReference type="ARBA" id="ARBA00007738"/>
    </source>
</evidence>
<evidence type="ECO:0000256" key="17">
    <source>
        <dbReference type="ARBA" id="ARBA00022771"/>
    </source>
</evidence>
<dbReference type="FunFam" id="3.30.40.10:FF:000342">
    <property type="entry name" value="Histone deacetylase 6"/>
    <property type="match status" value="1"/>
</dbReference>
<keyword evidence="13" id="KW-0597">Phosphoprotein</keyword>
<evidence type="ECO:0000313" key="38">
    <source>
        <dbReference type="EMBL" id="EEB18906.1"/>
    </source>
</evidence>
<evidence type="ECO:0000256" key="36">
    <source>
        <dbReference type="SAM" id="Phobius"/>
    </source>
</evidence>
<dbReference type="Proteomes" id="UP000009046">
    <property type="component" value="Unassembled WGS sequence"/>
</dbReference>
<dbReference type="PROSITE" id="PS50271">
    <property type="entry name" value="ZF_UBP"/>
    <property type="match status" value="1"/>
</dbReference>
<reference evidence="39" key="3">
    <citation type="submission" date="2021-02" db="UniProtKB">
        <authorList>
            <consortium name="EnsemblMetazoa"/>
        </authorList>
    </citation>
    <scope>IDENTIFICATION</scope>
    <source>
        <strain evidence="39">USDA</strain>
    </source>
</reference>
<comment type="catalytic activity">
    <reaction evidence="31">
        <text>N(6)-acetyl-L-lysyl-[alpha-tubulin] + H2O = L-lysyl-[alpha-tubulin] + acetate</text>
        <dbReference type="Rhea" id="RHEA:21548"/>
        <dbReference type="Rhea" id="RHEA-COMP:11278"/>
        <dbReference type="Rhea" id="RHEA-COMP:11279"/>
        <dbReference type="ChEBI" id="CHEBI:15377"/>
        <dbReference type="ChEBI" id="CHEBI:29969"/>
        <dbReference type="ChEBI" id="CHEBI:30089"/>
        <dbReference type="ChEBI" id="CHEBI:61930"/>
    </reaction>
    <physiologicalReaction direction="left-to-right" evidence="31">
        <dbReference type="Rhea" id="RHEA:21549"/>
    </physiologicalReaction>
</comment>
<dbReference type="GeneID" id="8235461"/>
<evidence type="ECO:0000259" key="37">
    <source>
        <dbReference type="PROSITE" id="PS50271"/>
    </source>
</evidence>
<evidence type="ECO:0000256" key="19">
    <source>
        <dbReference type="ARBA" id="ARBA00022801"/>
    </source>
</evidence>
<dbReference type="GO" id="GO:0141221">
    <property type="term" value="F:histone deacetylase activity, hydrolytic mechanism"/>
    <property type="evidence" value="ECO:0007669"/>
    <property type="project" value="UniProtKB-EC"/>
</dbReference>
<dbReference type="AlphaFoldDB" id="E0VZV0"/>
<keyword evidence="14" id="KW-0808">Transferase</keyword>
<keyword evidence="16" id="KW-0677">Repeat</keyword>
<evidence type="ECO:0000256" key="6">
    <source>
        <dbReference type="ARBA" id="ARBA00004484"/>
    </source>
</evidence>
<evidence type="ECO:0000256" key="3">
    <source>
        <dbReference type="ARBA" id="ARBA00004123"/>
    </source>
</evidence>
<dbReference type="EnsemblMetazoa" id="PHUM538580-RA">
    <property type="protein sequence ID" value="PHUM538580-PA"/>
    <property type="gene ID" value="PHUM538580"/>
</dbReference>
<dbReference type="SMART" id="SM00290">
    <property type="entry name" value="ZnF_UBP"/>
    <property type="match status" value="1"/>
</dbReference>
<dbReference type="InterPro" id="IPR023801">
    <property type="entry name" value="His_deacetylse_dom"/>
</dbReference>
<dbReference type="GO" id="GO:0030424">
    <property type="term" value="C:axon"/>
    <property type="evidence" value="ECO:0007669"/>
    <property type="project" value="UniProtKB-SubCell"/>
</dbReference>
<reference evidence="38" key="1">
    <citation type="submission" date="2007-04" db="EMBL/GenBank/DDBJ databases">
        <title>Annotation of Pediculus humanus corporis strain USDA.</title>
        <authorList>
            <person name="Kirkness E."/>
            <person name="Hannick L."/>
            <person name="Hass B."/>
            <person name="Bruggner R."/>
            <person name="Lawson D."/>
            <person name="Bidwell S."/>
            <person name="Joardar V."/>
            <person name="Caler E."/>
            <person name="Walenz B."/>
            <person name="Inman J."/>
            <person name="Schobel S."/>
            <person name="Galinsky K."/>
            <person name="Amedeo P."/>
            <person name="Strausberg R."/>
        </authorList>
    </citation>
    <scope>NUCLEOTIDE SEQUENCE</scope>
    <source>
        <strain evidence="38">USDA</strain>
    </source>
</reference>
<evidence type="ECO:0000313" key="39">
    <source>
        <dbReference type="EnsemblMetazoa" id="PHUM538580-PA"/>
    </source>
</evidence>
<dbReference type="Gene3D" id="3.40.800.20">
    <property type="entry name" value="Histone deacetylase domain"/>
    <property type="match status" value="2"/>
</dbReference>
<keyword evidence="19" id="KW-0378">Hydrolase</keyword>
<protein>
    <recommendedName>
        <fullName evidence="32">Protein deacetylase HDAC6</fullName>
    </recommendedName>
    <alternativeName>
        <fullName evidence="33">Tubulin-lysine deacetylase HDAC6</fullName>
    </alternativeName>
</protein>
<dbReference type="SUPFAM" id="SSF52768">
    <property type="entry name" value="Arginase/deacetylase"/>
    <property type="match status" value="2"/>
</dbReference>
<comment type="catalytic activity">
    <reaction evidence="29">
        <text>N(6)-acetyl-L-lysyl-[histone] + H2O = L-lysyl-[histone] + acetate</text>
        <dbReference type="Rhea" id="RHEA:58196"/>
        <dbReference type="Rhea" id="RHEA-COMP:9845"/>
        <dbReference type="Rhea" id="RHEA-COMP:11338"/>
        <dbReference type="ChEBI" id="CHEBI:15377"/>
        <dbReference type="ChEBI" id="CHEBI:29969"/>
        <dbReference type="ChEBI" id="CHEBI:30089"/>
        <dbReference type="ChEBI" id="CHEBI:61930"/>
        <dbReference type="EC" id="3.5.1.98"/>
    </reaction>
</comment>
<dbReference type="GO" id="GO:0000118">
    <property type="term" value="C:histone deacetylase complex"/>
    <property type="evidence" value="ECO:0007669"/>
    <property type="project" value="TreeGrafter"/>
</dbReference>
<keyword evidence="15" id="KW-0479">Metal-binding</keyword>
<accession>E0VZV0</accession>
<dbReference type="GO" id="GO:0043204">
    <property type="term" value="C:perikaryon"/>
    <property type="evidence" value="ECO:0007669"/>
    <property type="project" value="UniProtKB-SubCell"/>
</dbReference>
<dbReference type="GO" id="GO:0005813">
    <property type="term" value="C:centrosome"/>
    <property type="evidence" value="ECO:0007669"/>
    <property type="project" value="UniProtKB-SubCell"/>
</dbReference>
<keyword evidence="21" id="KW-0832">Ubl conjugation</keyword>
<evidence type="ECO:0000256" key="2">
    <source>
        <dbReference type="ARBA" id="ARBA00004120"/>
    </source>
</evidence>
<dbReference type="GO" id="GO:0032886">
    <property type="term" value="P:regulation of microtubule-based process"/>
    <property type="evidence" value="ECO:0007669"/>
    <property type="project" value="UniProtKB-ARBA"/>
</dbReference>
<keyword evidence="10" id="KW-0488">Methylation</keyword>
<evidence type="ECO:0000313" key="40">
    <source>
        <dbReference type="Proteomes" id="UP000009046"/>
    </source>
</evidence>
<feature type="domain" description="UBP-type" evidence="37">
    <location>
        <begin position="1030"/>
        <end position="1128"/>
    </location>
</feature>
<sequence length="1146" mass="129337">MDKSTSNKPLNRRSPRTCAARTSSSILAAKESMKMKMKKNQDDDFIRDDYATAQEAKTIIAGKTGIVYDDQMVKHFCMWDKNYPENPERFSKIIERCKELKLIDRCTRIESRLATEEEILTQHTIDKIKVLKETQNENDETKLEQLSSKYDSVYVNNFTYECSLLAVGSTIDLVDAICKGEIQNGMAIIRPPGHHAMRDEYCGYCFYNNVAIAAQLALKKFNLQRILIVDWDIHHGQATQQMFYDDKRVVYFSIHRYDHGSFWPELRESNFHYIGDSAGKGKNFNIPLNETGMKDADYLAIFQQVLLPMAYEFQPELIIISAGYDAAINCPEGSMEVSPACYSHLLSPLMGLAGGKVAVILEGGYCLKSLSEGVALTLRTLLGDPAPSLIDFGLPCDSVVESILNVIYVHKPYWQCFQLQDAYDVDVNEGGGIKTRKKSTEKPSIAPTTKRHHPVVKFIGNETKLDFYPTRDCYPIQEEETFKKLDQKLNHLKLVTDLRVPPNRVAFGYDEKMTEHRNNQESNHPEKPERITKIFLMHRDYNLLERCLSIKSRMATEEEILLSHTNSHLEDMKKLPTMSAEELNEKGNSYDSIYLHSKSYECALLAAGTLLQVVDSVINGEARSGVAVVRPPGHHAEDDTACGFCLFNNVSIAAKYAIEVHSLKRILVLDWDVHHGNGTQKIFEEDDRVLYISLHRYNHGRFFPTTKEGDHDRVGIGRGEGFNVNIPWNRPGGGMSDGDYIAAFHSIVLPIAYQFNPELVLVSAGFDACIHDPLGHCKVTPEAYAHMTHWLTTLANGKVILSLEGGYNVTSISYALTLCTKALLGDPLPPLTTTLAPCSSAVETIQNVLNTQEKYWPCLKFNVALPKDYVLKNSESNMGDSPKLVNNSYEKNEDLIEKMQSLKFENITLKGDQEVCDAPEDGNPRDARSREGRSSRDSDHESGAAARPNAQTLVVDPVIISSLRVVGLQEYTTTPGWFFFLLVSSSVQLVFFLLSSSVQFFFFFFSLKGYLSDNMQRLLNQEMFAVVPLPGCPHLVQVQAVPQSGIDVNTPCGTCDSQQENWICLICYLVFCGRYINQHMMFHNEESTHPLALSFTDLSVWCYVCEAYIDNMILYPAKNAVHRSKFGSDLEWSYGDRTPNTRLSNR</sequence>
<comment type="similarity">
    <text evidence="9">Belongs to the histone deacetylase family. HD type 2 subfamily.</text>
</comment>
<dbReference type="InParanoid" id="E0VZV0"/>
<dbReference type="InterPro" id="IPR023696">
    <property type="entry name" value="Ureohydrolase_dom_sf"/>
</dbReference>
<evidence type="ECO:0000256" key="33">
    <source>
        <dbReference type="ARBA" id="ARBA00082852"/>
    </source>
</evidence>
<evidence type="ECO:0000256" key="5">
    <source>
        <dbReference type="ARBA" id="ARBA00004300"/>
    </source>
</evidence>
<evidence type="ECO:0000256" key="22">
    <source>
        <dbReference type="ARBA" id="ARBA00022853"/>
    </source>
</evidence>
<dbReference type="InterPro" id="IPR037138">
    <property type="entry name" value="His_deacetylse_dom_sf"/>
</dbReference>
<evidence type="ECO:0000256" key="24">
    <source>
        <dbReference type="ARBA" id="ARBA00023163"/>
    </source>
</evidence>
<dbReference type="InterPro" id="IPR013083">
    <property type="entry name" value="Znf_RING/FYVE/PHD"/>
</dbReference>
<keyword evidence="25" id="KW-0009">Actin-binding</keyword>
<organism>
    <name type="scientific">Pediculus humanus subsp. corporis</name>
    <name type="common">Body louse</name>
    <dbReference type="NCBI Taxonomy" id="121224"/>
    <lineage>
        <taxon>Eukaryota</taxon>
        <taxon>Metazoa</taxon>
        <taxon>Ecdysozoa</taxon>
        <taxon>Arthropoda</taxon>
        <taxon>Hexapoda</taxon>
        <taxon>Insecta</taxon>
        <taxon>Pterygota</taxon>
        <taxon>Neoptera</taxon>
        <taxon>Paraneoptera</taxon>
        <taxon>Psocodea</taxon>
        <taxon>Troctomorpha</taxon>
        <taxon>Phthiraptera</taxon>
        <taxon>Anoplura</taxon>
        <taxon>Pediculidae</taxon>
        <taxon>Pediculus</taxon>
    </lineage>
</organism>
<dbReference type="GO" id="GO:0008270">
    <property type="term" value="F:zinc ion binding"/>
    <property type="evidence" value="ECO:0007669"/>
    <property type="project" value="UniProtKB-KW"/>
</dbReference>
<evidence type="ECO:0000256" key="34">
    <source>
        <dbReference type="PROSITE-ProRule" id="PRU00502"/>
    </source>
</evidence>
<dbReference type="PRINTS" id="PR01270">
    <property type="entry name" value="HDASUPER"/>
</dbReference>
<dbReference type="GO" id="GO:0006950">
    <property type="term" value="P:response to stress"/>
    <property type="evidence" value="ECO:0007669"/>
    <property type="project" value="UniProtKB-ARBA"/>
</dbReference>
<evidence type="ECO:0000256" key="12">
    <source>
        <dbReference type="ARBA" id="ARBA00022491"/>
    </source>
</evidence>
<dbReference type="Pfam" id="PF00850">
    <property type="entry name" value="Hist_deacetyl"/>
    <property type="match status" value="2"/>
</dbReference>
<evidence type="ECO:0000256" key="20">
    <source>
        <dbReference type="ARBA" id="ARBA00022833"/>
    </source>
</evidence>
<dbReference type="RefSeq" id="XP_002431644.1">
    <property type="nucleotide sequence ID" value="XM_002431599.1"/>
</dbReference>
<comment type="catalytic activity">
    <reaction evidence="30">
        <text>N(6)-acetyl-L-lysyl-[protein] + H2O = L-lysyl-[protein] + acetate</text>
        <dbReference type="Rhea" id="RHEA:58108"/>
        <dbReference type="Rhea" id="RHEA-COMP:9752"/>
        <dbReference type="Rhea" id="RHEA-COMP:10731"/>
        <dbReference type="ChEBI" id="CHEBI:15377"/>
        <dbReference type="ChEBI" id="CHEBI:29969"/>
        <dbReference type="ChEBI" id="CHEBI:30089"/>
        <dbReference type="ChEBI" id="CHEBI:61930"/>
    </reaction>
    <physiologicalReaction direction="left-to-right" evidence="30">
        <dbReference type="Rhea" id="RHEA:58109"/>
    </physiologicalReaction>
</comment>
<reference evidence="38" key="2">
    <citation type="submission" date="2007-04" db="EMBL/GenBank/DDBJ databases">
        <title>The genome of the human body louse.</title>
        <authorList>
            <consortium name="The Human Body Louse Genome Consortium"/>
            <person name="Kirkness E."/>
            <person name="Walenz B."/>
            <person name="Hass B."/>
            <person name="Bruggner R."/>
            <person name="Strausberg R."/>
        </authorList>
    </citation>
    <scope>NUCLEOTIDE SEQUENCE</scope>
    <source>
        <strain evidence="38">USDA</strain>
    </source>
</reference>
<dbReference type="FunCoup" id="E0VZV0">
    <property type="interactions" value="1137"/>
</dbReference>
<evidence type="ECO:0000256" key="30">
    <source>
        <dbReference type="ARBA" id="ARBA00049136"/>
    </source>
</evidence>
<dbReference type="FunFam" id="3.40.800.20:FF:000005">
    <property type="entry name" value="histone deacetylase 6"/>
    <property type="match status" value="2"/>
</dbReference>
<evidence type="ECO:0000256" key="10">
    <source>
        <dbReference type="ARBA" id="ARBA00022481"/>
    </source>
</evidence>
<keyword evidence="36" id="KW-1133">Transmembrane helix</keyword>
<evidence type="ECO:0000256" key="4">
    <source>
        <dbReference type="ARBA" id="ARBA00004279"/>
    </source>
</evidence>
<evidence type="ECO:0000256" key="23">
    <source>
        <dbReference type="ARBA" id="ARBA00023015"/>
    </source>
</evidence>
<proteinExistence type="inferred from homology"/>
<keyword evidence="17 34" id="KW-0863">Zinc-finger</keyword>
<evidence type="ECO:0000256" key="21">
    <source>
        <dbReference type="ARBA" id="ARBA00022843"/>
    </source>
</evidence>
<comment type="pathway">
    <text evidence="8">Protein modification; protein ubiquitination.</text>
</comment>
<dbReference type="KEGG" id="phu:Phum_PHUM538580"/>
<dbReference type="GO" id="GO:0030425">
    <property type="term" value="C:dendrite"/>
    <property type="evidence" value="ECO:0007669"/>
    <property type="project" value="UniProtKB-SubCell"/>
</dbReference>
<keyword evidence="22" id="KW-0156">Chromatin regulator</keyword>
<keyword evidence="11" id="KW-0963">Cytoplasm</keyword>
<dbReference type="InterPro" id="IPR000286">
    <property type="entry name" value="HDACs"/>
</dbReference>
<evidence type="ECO:0000256" key="16">
    <source>
        <dbReference type="ARBA" id="ARBA00022737"/>
    </source>
</evidence>
<evidence type="ECO:0000256" key="28">
    <source>
        <dbReference type="ARBA" id="ARBA00023273"/>
    </source>
</evidence>
<evidence type="ECO:0000256" key="11">
    <source>
        <dbReference type="ARBA" id="ARBA00022490"/>
    </source>
</evidence>
<dbReference type="HOGENOM" id="CLU_007727_2_0_1"/>
<dbReference type="SUPFAM" id="SSF57850">
    <property type="entry name" value="RING/U-box"/>
    <property type="match status" value="1"/>
</dbReference>
<dbReference type="eggNOG" id="KOG1343">
    <property type="taxonomic scope" value="Eukaryota"/>
</dbReference>
<keyword evidence="18" id="KW-0833">Ubl conjugation pathway</keyword>
<feature type="compositionally biased region" description="Basic and acidic residues" evidence="35">
    <location>
        <begin position="922"/>
        <end position="942"/>
    </location>
</feature>
<evidence type="ECO:0000256" key="26">
    <source>
        <dbReference type="ARBA" id="ARBA00023212"/>
    </source>
</evidence>
<keyword evidence="27" id="KW-0539">Nucleus</keyword>
<comment type="subcellular location">
    <subcellularLocation>
        <location evidence="7">Cell projection</location>
        <location evidence="7">Axon</location>
    </subcellularLocation>
    <subcellularLocation>
        <location evidence="4">Cell projection</location>
        <location evidence="4">Dendrite</location>
    </subcellularLocation>
    <subcellularLocation>
        <location evidence="2">Cytoplasm</location>
        <location evidence="2">Cytoskeleton</location>
        <location evidence="2">Cilium basal body</location>
    </subcellularLocation>
    <subcellularLocation>
        <location evidence="5">Cytoplasm</location>
        <location evidence="5">Cytoskeleton</location>
        <location evidence="5">Microtubule organizing center</location>
        <location evidence="5">Centrosome</location>
    </subcellularLocation>
    <subcellularLocation>
        <location evidence="3">Nucleus</location>
    </subcellularLocation>
    <subcellularLocation>
        <location evidence="6">Perikaryon</location>
    </subcellularLocation>
</comment>
<keyword evidence="40" id="KW-1185">Reference proteome</keyword>
<dbReference type="PANTHER" id="PTHR10625">
    <property type="entry name" value="HISTONE DEACETYLASE HDAC1-RELATED"/>
    <property type="match status" value="1"/>
</dbReference>
<evidence type="ECO:0000256" key="1">
    <source>
        <dbReference type="ARBA" id="ARBA00001947"/>
    </source>
</evidence>
<dbReference type="EMBL" id="AAZO01006539">
    <property type="status" value="NOT_ANNOTATED_CDS"/>
    <property type="molecule type" value="Genomic_DNA"/>
</dbReference>
<dbReference type="CTD" id="8235461"/>
<dbReference type="OMA" id="HTRSHVN"/>
<dbReference type="OrthoDB" id="424012at2759"/>
<evidence type="ECO:0000256" key="15">
    <source>
        <dbReference type="ARBA" id="ARBA00022723"/>
    </source>
</evidence>
<dbReference type="GO" id="GO:0051129">
    <property type="term" value="P:negative regulation of cellular component organization"/>
    <property type="evidence" value="ECO:0007669"/>
    <property type="project" value="UniProtKB-ARBA"/>
</dbReference>
<keyword evidence="23" id="KW-0805">Transcription regulation</keyword>